<sequence>MIVSNLMAGLSKAELQAMSKAGSEIVEAYRVLNKTSANVVGQVLANQGTFYEWDHYPNGDVYDAETFSQYYYHSHRGTDGENGHFHTFLRSGGIPSGIWPAPYEGEGTRPLGEDALAHIIAISMDRQGFPIALFTTNRWVTGETFYSAESVIQMIDAFEIDHTFPCLAANKWISGVVRLFRPQIEELLRQRDAEIEKWQASHPNEDVYEDRNLEVTSSVKISVDEQIKAVHKALSEAPKENLFLNSSWG</sequence>
<gene>
    <name evidence="2" type="ORF">FKG95_17340</name>
</gene>
<dbReference type="OrthoDB" id="6115415at2"/>
<dbReference type="Pfam" id="PF22308">
    <property type="entry name" value="DUF6969"/>
    <property type="match status" value="1"/>
</dbReference>
<keyword evidence="3" id="KW-1185">Reference proteome</keyword>
<dbReference type="RefSeq" id="WP_142897667.1">
    <property type="nucleotide sequence ID" value="NZ_ML660057.1"/>
</dbReference>
<organism evidence="2 3">
    <name type="scientific">Denitrobaculum tricleocarpae</name>
    <dbReference type="NCBI Taxonomy" id="2591009"/>
    <lineage>
        <taxon>Bacteria</taxon>
        <taxon>Pseudomonadati</taxon>
        <taxon>Pseudomonadota</taxon>
        <taxon>Alphaproteobacteria</taxon>
        <taxon>Rhodospirillales</taxon>
        <taxon>Rhodospirillaceae</taxon>
        <taxon>Denitrobaculum</taxon>
    </lineage>
</organism>
<name>A0A545TM74_9PROT</name>
<reference evidence="2 3" key="1">
    <citation type="submission" date="2019-06" db="EMBL/GenBank/DDBJ databases">
        <title>Whole genome sequence for Rhodospirillaceae sp. R148.</title>
        <authorList>
            <person name="Wang G."/>
        </authorList>
    </citation>
    <scope>NUCLEOTIDE SEQUENCE [LARGE SCALE GENOMIC DNA]</scope>
    <source>
        <strain evidence="2 3">R148</strain>
    </source>
</reference>
<proteinExistence type="predicted"/>
<dbReference type="EMBL" id="VHSH01000006">
    <property type="protein sequence ID" value="TQV78333.1"/>
    <property type="molecule type" value="Genomic_DNA"/>
</dbReference>
<evidence type="ECO:0000313" key="3">
    <source>
        <dbReference type="Proteomes" id="UP000315252"/>
    </source>
</evidence>
<evidence type="ECO:0000313" key="2">
    <source>
        <dbReference type="EMBL" id="TQV78333.1"/>
    </source>
</evidence>
<accession>A0A545TM74</accession>
<evidence type="ECO:0000259" key="1">
    <source>
        <dbReference type="Pfam" id="PF22308"/>
    </source>
</evidence>
<dbReference type="Proteomes" id="UP000315252">
    <property type="component" value="Unassembled WGS sequence"/>
</dbReference>
<dbReference type="InterPro" id="IPR054242">
    <property type="entry name" value="DUF6969"/>
</dbReference>
<feature type="domain" description="DUF6969" evidence="1">
    <location>
        <begin position="20"/>
        <end position="221"/>
    </location>
</feature>
<comment type="caution">
    <text evidence="2">The sequence shown here is derived from an EMBL/GenBank/DDBJ whole genome shotgun (WGS) entry which is preliminary data.</text>
</comment>
<protein>
    <recommendedName>
        <fullName evidence="1">DUF6969 domain-containing protein</fullName>
    </recommendedName>
</protein>
<dbReference type="AlphaFoldDB" id="A0A545TM74"/>